<organism evidence="1 2">
    <name type="scientific">Rhizobium rosettiformans W3</name>
    <dbReference type="NCBI Taxonomy" id="538378"/>
    <lineage>
        <taxon>Bacteria</taxon>
        <taxon>Pseudomonadati</taxon>
        <taxon>Pseudomonadota</taxon>
        <taxon>Alphaproteobacteria</taxon>
        <taxon>Hyphomicrobiales</taxon>
        <taxon>Rhizobiaceae</taxon>
        <taxon>Rhizobium/Agrobacterium group</taxon>
        <taxon>Rhizobium</taxon>
    </lineage>
</organism>
<sequence>MKHLSHPDLPEDSPFSHPNPFQDWIIRKSEEPVPYDIVILCKDGQAGYTRLYVEHKAEFAVTSQPTGHVFFRLKDGRFAVITADPTNLDEIWPCLDIWNWWDEGIPDLDTIREKSELKEKISAAKFH</sequence>
<gene>
    <name evidence="1" type="ORF">FAA86_18740</name>
</gene>
<dbReference type="RefSeq" id="WP_136542636.1">
    <property type="nucleotide sequence ID" value="NZ_STGU01000012.1"/>
</dbReference>
<evidence type="ECO:0000313" key="1">
    <source>
        <dbReference type="EMBL" id="THV32930.1"/>
    </source>
</evidence>
<protein>
    <submittedName>
        <fullName evidence="1">Uncharacterized protein</fullName>
    </submittedName>
</protein>
<dbReference type="Proteomes" id="UP000307378">
    <property type="component" value="Unassembled WGS sequence"/>
</dbReference>
<dbReference type="EMBL" id="STGU01000012">
    <property type="protein sequence ID" value="THV32930.1"/>
    <property type="molecule type" value="Genomic_DNA"/>
</dbReference>
<evidence type="ECO:0000313" key="2">
    <source>
        <dbReference type="Proteomes" id="UP000307378"/>
    </source>
</evidence>
<comment type="caution">
    <text evidence="1">The sequence shown here is derived from an EMBL/GenBank/DDBJ whole genome shotgun (WGS) entry which is preliminary data.</text>
</comment>
<name>A0A4S8PPI7_9HYPH</name>
<accession>A0A4S8PPI7</accession>
<proteinExistence type="predicted"/>
<dbReference type="AlphaFoldDB" id="A0A4S8PPI7"/>
<reference evidence="1 2" key="1">
    <citation type="submission" date="2019-04" db="EMBL/GenBank/DDBJ databases">
        <title>genome sequence of strain W3.</title>
        <authorList>
            <person name="Gao J."/>
            <person name="Sun J."/>
        </authorList>
    </citation>
    <scope>NUCLEOTIDE SEQUENCE [LARGE SCALE GENOMIC DNA]</scope>
    <source>
        <strain evidence="1 2">W3</strain>
    </source>
</reference>